<dbReference type="Gene3D" id="3.30.1490.20">
    <property type="entry name" value="ATP-grasp fold, A domain"/>
    <property type="match status" value="1"/>
</dbReference>
<dbReference type="Pfam" id="PF01326">
    <property type="entry name" value="PPDK_N"/>
    <property type="match status" value="1"/>
</dbReference>
<evidence type="ECO:0000313" key="2">
    <source>
        <dbReference type="EMBL" id="KKL62503.1"/>
    </source>
</evidence>
<dbReference type="InterPro" id="IPR002192">
    <property type="entry name" value="PPDK_AMP/ATP-bd"/>
</dbReference>
<dbReference type="PANTHER" id="PTHR22931">
    <property type="entry name" value="PHOSPHOENOLPYRUVATE DIKINASE-RELATED"/>
    <property type="match status" value="1"/>
</dbReference>
<dbReference type="SUPFAM" id="SSF51445">
    <property type="entry name" value="(Trans)glycosidases"/>
    <property type="match status" value="1"/>
</dbReference>
<dbReference type="GO" id="GO:0005524">
    <property type="term" value="F:ATP binding"/>
    <property type="evidence" value="ECO:0007669"/>
    <property type="project" value="InterPro"/>
</dbReference>
<name>A0A0F9DLB4_9ZZZZ</name>
<dbReference type="GO" id="GO:0016301">
    <property type="term" value="F:kinase activity"/>
    <property type="evidence" value="ECO:0007669"/>
    <property type="project" value="InterPro"/>
</dbReference>
<dbReference type="InterPro" id="IPR017853">
    <property type="entry name" value="GH"/>
</dbReference>
<organism evidence="2">
    <name type="scientific">marine sediment metagenome</name>
    <dbReference type="NCBI Taxonomy" id="412755"/>
    <lineage>
        <taxon>unclassified sequences</taxon>
        <taxon>metagenomes</taxon>
        <taxon>ecological metagenomes</taxon>
    </lineage>
</organism>
<dbReference type="AlphaFoldDB" id="A0A0F9DLB4"/>
<protein>
    <recommendedName>
        <fullName evidence="1">Pyruvate phosphate dikinase AMP/ATP-binding domain-containing protein</fullName>
    </recommendedName>
</protein>
<dbReference type="Gene3D" id="3.20.20.80">
    <property type="entry name" value="Glycosidases"/>
    <property type="match status" value="1"/>
</dbReference>
<feature type="domain" description="Pyruvate phosphate dikinase AMP/ATP-binding" evidence="1">
    <location>
        <begin position="21"/>
        <end position="73"/>
    </location>
</feature>
<dbReference type="SUPFAM" id="SSF56059">
    <property type="entry name" value="Glutathione synthetase ATP-binding domain-like"/>
    <property type="match status" value="1"/>
</dbReference>
<dbReference type="GO" id="GO:0050242">
    <property type="term" value="F:pyruvate, phosphate dikinase activity"/>
    <property type="evidence" value="ECO:0007669"/>
    <property type="project" value="InterPro"/>
</dbReference>
<comment type="caution">
    <text evidence="2">The sequence shown here is derived from an EMBL/GenBank/DDBJ whole genome shotgun (WGS) entry which is preliminary data.</text>
</comment>
<feature type="non-terminal residue" evidence="2">
    <location>
        <position position="306"/>
    </location>
</feature>
<reference evidence="2" key="1">
    <citation type="journal article" date="2015" name="Nature">
        <title>Complex archaea that bridge the gap between prokaryotes and eukaryotes.</title>
        <authorList>
            <person name="Spang A."/>
            <person name="Saw J.H."/>
            <person name="Jorgensen S.L."/>
            <person name="Zaremba-Niedzwiedzka K."/>
            <person name="Martijn J."/>
            <person name="Lind A.E."/>
            <person name="van Eijk R."/>
            <person name="Schleper C."/>
            <person name="Guy L."/>
            <person name="Ettema T.J."/>
        </authorList>
    </citation>
    <scope>NUCLEOTIDE SEQUENCE</scope>
</reference>
<dbReference type="InterPro" id="IPR013815">
    <property type="entry name" value="ATP_grasp_subdomain_1"/>
</dbReference>
<dbReference type="EMBL" id="LAZR01028468">
    <property type="protein sequence ID" value="KKL62503.1"/>
    <property type="molecule type" value="Genomic_DNA"/>
</dbReference>
<accession>A0A0F9DLB4</accession>
<gene>
    <name evidence="2" type="ORF">LCGC14_2184560</name>
</gene>
<sequence>MAKQVFFFGHGSAEGDPDDKDVLGGKGASLAAMSRAGLPVPAGFTISTECCRGFLAAGSQWPDGLREQVDEQLVVLEAATGRRFGDASNPLLVSVRSGAAVSMPGMMDTILNCGLFPQMADSQADPAAFWEVYGQFVVMFAKTVADMKTADFDAAAEQFRGAREDPAAPLTAGLWGFEHDFLDAIYEIISACSDIVTFHSYDGPDVLEDQIRTITQTANGRPVICTEYMARTRGCTFRDCLPILRRGNIGAINWGLVAGKTQTIYPWDWDESKGQPEVFFHDIFNPDGTLLYPDERAVFAGVTVKQ</sequence>
<dbReference type="InterPro" id="IPR010121">
    <property type="entry name" value="Pyruvate_phosphate_dikinase"/>
</dbReference>
<evidence type="ECO:0000259" key="1">
    <source>
        <dbReference type="Pfam" id="PF01326"/>
    </source>
</evidence>
<proteinExistence type="predicted"/>
<dbReference type="PANTHER" id="PTHR22931:SF9">
    <property type="entry name" value="PYRUVATE, PHOSPHATE DIKINASE 1, CHLOROPLASTIC"/>
    <property type="match status" value="1"/>
</dbReference>